<reference evidence="2" key="1">
    <citation type="submission" date="2021-05" db="EMBL/GenBank/DDBJ databases">
        <authorList>
            <person name="Alioto T."/>
            <person name="Alioto T."/>
            <person name="Gomez Garrido J."/>
        </authorList>
    </citation>
    <scope>NUCLEOTIDE SEQUENCE</scope>
</reference>
<evidence type="ECO:0000313" key="2">
    <source>
        <dbReference type="EMBL" id="CAG6456668.1"/>
    </source>
</evidence>
<dbReference type="AlphaFoldDB" id="A0A8D8AGG1"/>
<feature type="region of interest" description="Disordered" evidence="1">
    <location>
        <begin position="145"/>
        <end position="182"/>
    </location>
</feature>
<dbReference type="EMBL" id="HBUE01031603">
    <property type="protein sequence ID" value="CAG6456668.1"/>
    <property type="molecule type" value="Transcribed_RNA"/>
</dbReference>
<name>A0A8D8AGG1_CULPI</name>
<protein>
    <submittedName>
        <fullName evidence="2">(northern house mosquito) hypothetical protein</fullName>
    </submittedName>
</protein>
<evidence type="ECO:0000256" key="1">
    <source>
        <dbReference type="SAM" id="MobiDB-lite"/>
    </source>
</evidence>
<sequence length="199" mass="21083">MAVHPDVLASNLRGSLALPPYRWSVQARCPTAGRAELGERVGSAVSSLEPAVACVQSTGSQRTHDVAVRRQHGRNCGGGHFPGGHHRDLHHGSVARQEELPQVHAVLLPLLSGQGEAAGRNHGAGQVRLGVYVVWFPLPHESRRSVRGTPGIADVHHVGQSSRSAGVHSARLPREPAPKVDPVSRWIGTNQLEACAAAS</sequence>
<accession>A0A8D8AGG1</accession>
<organism evidence="2">
    <name type="scientific">Culex pipiens</name>
    <name type="common">House mosquito</name>
    <dbReference type="NCBI Taxonomy" id="7175"/>
    <lineage>
        <taxon>Eukaryota</taxon>
        <taxon>Metazoa</taxon>
        <taxon>Ecdysozoa</taxon>
        <taxon>Arthropoda</taxon>
        <taxon>Hexapoda</taxon>
        <taxon>Insecta</taxon>
        <taxon>Pterygota</taxon>
        <taxon>Neoptera</taxon>
        <taxon>Endopterygota</taxon>
        <taxon>Diptera</taxon>
        <taxon>Nematocera</taxon>
        <taxon>Culicoidea</taxon>
        <taxon>Culicidae</taxon>
        <taxon>Culicinae</taxon>
        <taxon>Culicini</taxon>
        <taxon>Culex</taxon>
        <taxon>Culex</taxon>
    </lineage>
</organism>
<proteinExistence type="predicted"/>